<reference evidence="7" key="1">
    <citation type="submission" date="2020-12" db="EMBL/GenBank/DDBJ databases">
        <title>Oil enriched cultivation method for isolating marine PHA-producing bacteria.</title>
        <authorList>
            <person name="Zheng W."/>
            <person name="Yu S."/>
            <person name="Huang Y."/>
        </authorList>
    </citation>
    <scope>NUCLEOTIDE SEQUENCE</scope>
    <source>
        <strain evidence="7">SY-2-12</strain>
    </source>
</reference>
<evidence type="ECO:0000256" key="4">
    <source>
        <dbReference type="ARBA" id="ARBA00023136"/>
    </source>
</evidence>
<dbReference type="AlphaFoldDB" id="A0A939J0H8"/>
<accession>A0A939J0H8</accession>
<name>A0A939J0H8_9HYPH</name>
<feature type="transmembrane region" description="Helical" evidence="5">
    <location>
        <begin position="49"/>
        <end position="71"/>
    </location>
</feature>
<evidence type="ECO:0000256" key="3">
    <source>
        <dbReference type="ARBA" id="ARBA00022989"/>
    </source>
</evidence>
<comment type="caution">
    <text evidence="7">The sequence shown here is derived from an EMBL/GenBank/DDBJ whole genome shotgun (WGS) entry which is preliminary data.</text>
</comment>
<dbReference type="EMBL" id="JAEKJZ010000001">
    <property type="protein sequence ID" value="MBN9669298.1"/>
    <property type="molecule type" value="Genomic_DNA"/>
</dbReference>
<evidence type="ECO:0000256" key="1">
    <source>
        <dbReference type="ARBA" id="ARBA00004370"/>
    </source>
</evidence>
<dbReference type="GO" id="GO:0016491">
    <property type="term" value="F:oxidoreductase activity"/>
    <property type="evidence" value="ECO:0007669"/>
    <property type="project" value="InterPro"/>
</dbReference>
<feature type="transmembrane region" description="Helical" evidence="5">
    <location>
        <begin position="78"/>
        <end position="103"/>
    </location>
</feature>
<keyword evidence="2 5" id="KW-0812">Transmembrane</keyword>
<evidence type="ECO:0000256" key="5">
    <source>
        <dbReference type="SAM" id="Phobius"/>
    </source>
</evidence>
<dbReference type="GO" id="GO:0005506">
    <property type="term" value="F:iron ion binding"/>
    <property type="evidence" value="ECO:0007669"/>
    <property type="project" value="InterPro"/>
</dbReference>
<dbReference type="PANTHER" id="PTHR11863">
    <property type="entry name" value="STEROL DESATURASE"/>
    <property type="match status" value="1"/>
</dbReference>
<dbReference type="RefSeq" id="WP_207138872.1">
    <property type="nucleotide sequence ID" value="NZ_JAEKJZ010000001.1"/>
</dbReference>
<dbReference type="InterPro" id="IPR050307">
    <property type="entry name" value="Sterol_Desaturase_Related"/>
</dbReference>
<sequence length="290" mass="32481">MFEQIDINQLRMACFAGIFLVMALLEAGLPRRRLKNGRVKRWPTNWGLVLLDSLLVRLIFPIGGAGLALLAREHGWGLFGLLGWSGLLAGLFTFMALDLAVWFQHLVSHKVPLFWRIHRVHHADSEVDATTALRFHPIEILLSFVWKGLIIVALGGPVEAVVLFEIVLNASAVFSHANFRIPQGLDRVLRLAIVTPDMHRIHHSVLQRETDSNYGFYLSVWDRLFGTYVEAPEQGHEAMEIGLGPSLTPRAHSFAFSLSIPFLKSAPRRAAVEQERTSRPGQGAFDKIQG</sequence>
<dbReference type="GO" id="GO:0016020">
    <property type="term" value="C:membrane"/>
    <property type="evidence" value="ECO:0007669"/>
    <property type="project" value="UniProtKB-SubCell"/>
</dbReference>
<organism evidence="7 8">
    <name type="scientific">Roseibium aggregatum</name>
    <dbReference type="NCBI Taxonomy" id="187304"/>
    <lineage>
        <taxon>Bacteria</taxon>
        <taxon>Pseudomonadati</taxon>
        <taxon>Pseudomonadota</taxon>
        <taxon>Alphaproteobacteria</taxon>
        <taxon>Hyphomicrobiales</taxon>
        <taxon>Stappiaceae</taxon>
        <taxon>Roseibium</taxon>
    </lineage>
</organism>
<dbReference type="Proteomes" id="UP000664096">
    <property type="component" value="Unassembled WGS sequence"/>
</dbReference>
<proteinExistence type="predicted"/>
<keyword evidence="3 5" id="KW-1133">Transmembrane helix</keyword>
<evidence type="ECO:0000259" key="6">
    <source>
        <dbReference type="Pfam" id="PF04116"/>
    </source>
</evidence>
<protein>
    <submittedName>
        <fullName evidence="7">Sterol desaturase family protein</fullName>
    </submittedName>
</protein>
<feature type="transmembrane region" description="Helical" evidence="5">
    <location>
        <begin position="144"/>
        <end position="168"/>
    </location>
</feature>
<dbReference type="InterPro" id="IPR006694">
    <property type="entry name" value="Fatty_acid_hydroxylase"/>
</dbReference>
<evidence type="ECO:0000313" key="8">
    <source>
        <dbReference type="Proteomes" id="UP000664096"/>
    </source>
</evidence>
<feature type="transmembrane region" description="Helical" evidence="5">
    <location>
        <begin position="12"/>
        <end position="29"/>
    </location>
</feature>
<evidence type="ECO:0000313" key="7">
    <source>
        <dbReference type="EMBL" id="MBN9669298.1"/>
    </source>
</evidence>
<dbReference type="GO" id="GO:0008610">
    <property type="term" value="P:lipid biosynthetic process"/>
    <property type="evidence" value="ECO:0007669"/>
    <property type="project" value="InterPro"/>
</dbReference>
<keyword evidence="4 5" id="KW-0472">Membrane</keyword>
<feature type="domain" description="Fatty acid hydroxylase" evidence="6">
    <location>
        <begin position="91"/>
        <end position="227"/>
    </location>
</feature>
<gene>
    <name evidence="7" type="ORF">JF539_03035</name>
</gene>
<evidence type="ECO:0000256" key="2">
    <source>
        <dbReference type="ARBA" id="ARBA00022692"/>
    </source>
</evidence>
<comment type="subcellular location">
    <subcellularLocation>
        <location evidence="1">Membrane</location>
    </subcellularLocation>
</comment>
<dbReference type="Pfam" id="PF04116">
    <property type="entry name" value="FA_hydroxylase"/>
    <property type="match status" value="1"/>
</dbReference>